<dbReference type="Proteomes" id="UP000248555">
    <property type="component" value="Unassembled WGS sequence"/>
</dbReference>
<dbReference type="OrthoDB" id="1705901at2"/>
<sequence>MGTYDQLVHKELFYWNKKMMQNSGLLHRLSKRAQTKVNEFIPEKVHRVVTESMKKVTQAALVPGIGAVVGAVANYLLLDHLGETAMNCYRLRLFAKEGVNPNTKC</sequence>
<gene>
    <name evidence="1" type="ORF">B0I26_106114</name>
</gene>
<keyword evidence="2" id="KW-1185">Reference proteome</keyword>
<dbReference type="PANTHER" id="PTHR41260:SF1">
    <property type="entry name" value="PROTEIN ECSC"/>
    <property type="match status" value="1"/>
</dbReference>
<protein>
    <submittedName>
        <fullName evidence="1">EcsC family protein</fullName>
    </submittedName>
</protein>
<dbReference type="AlphaFoldDB" id="A0A327YEN2"/>
<dbReference type="InterPro" id="IPR024787">
    <property type="entry name" value="EcsC"/>
</dbReference>
<name>A0A327YEN2_9BACL</name>
<evidence type="ECO:0000313" key="1">
    <source>
        <dbReference type="EMBL" id="RAK19490.1"/>
    </source>
</evidence>
<comment type="caution">
    <text evidence="1">The sequence shown here is derived from an EMBL/GenBank/DDBJ whole genome shotgun (WGS) entry which is preliminary data.</text>
</comment>
<proteinExistence type="predicted"/>
<reference evidence="1 2" key="1">
    <citation type="submission" date="2018-06" db="EMBL/GenBank/DDBJ databases">
        <title>Genomic Encyclopedia of Type Strains, Phase III (KMG-III): the genomes of soil and plant-associated and newly described type strains.</title>
        <authorList>
            <person name="Whitman W."/>
        </authorList>
    </citation>
    <scope>NUCLEOTIDE SEQUENCE [LARGE SCALE GENOMIC DNA]</scope>
    <source>
        <strain evidence="1 2">CGMCC 1.8979</strain>
    </source>
</reference>
<dbReference type="EMBL" id="QLMH01000006">
    <property type="protein sequence ID" value="RAK19490.1"/>
    <property type="molecule type" value="Genomic_DNA"/>
</dbReference>
<evidence type="ECO:0000313" key="2">
    <source>
        <dbReference type="Proteomes" id="UP000248555"/>
    </source>
</evidence>
<accession>A0A327YEN2</accession>
<organism evidence="1 2">
    <name type="scientific">Paranoxybacillus vitaminiphilus</name>
    <dbReference type="NCBI Taxonomy" id="581036"/>
    <lineage>
        <taxon>Bacteria</taxon>
        <taxon>Bacillati</taxon>
        <taxon>Bacillota</taxon>
        <taxon>Bacilli</taxon>
        <taxon>Bacillales</taxon>
        <taxon>Anoxybacillaceae</taxon>
        <taxon>Paranoxybacillus</taxon>
    </lineage>
</organism>
<dbReference type="Pfam" id="PF12787">
    <property type="entry name" value="EcsC"/>
    <property type="match status" value="1"/>
</dbReference>
<dbReference type="RefSeq" id="WP_111645146.1">
    <property type="nucleotide sequence ID" value="NZ_QLMH01000006.1"/>
</dbReference>
<dbReference type="PANTHER" id="PTHR41260">
    <property type="entry name" value="PROTEIN ECSC"/>
    <property type="match status" value="1"/>
</dbReference>